<evidence type="ECO:0000259" key="1">
    <source>
        <dbReference type="PROSITE" id="PS50943"/>
    </source>
</evidence>
<dbReference type="Pfam" id="PF13560">
    <property type="entry name" value="HTH_31"/>
    <property type="match status" value="1"/>
</dbReference>
<keyword evidence="3" id="KW-1185">Reference proteome</keyword>
<dbReference type="EMBL" id="JAAATY010000008">
    <property type="protein sequence ID" value="NRN65913.1"/>
    <property type="molecule type" value="Genomic_DNA"/>
</dbReference>
<dbReference type="Gene3D" id="1.10.260.40">
    <property type="entry name" value="lambda repressor-like DNA-binding domains"/>
    <property type="match status" value="1"/>
</dbReference>
<name>A0ABX2F3Z8_9PSEU</name>
<proteinExistence type="predicted"/>
<dbReference type="InterPro" id="IPR043917">
    <property type="entry name" value="DUF5753"/>
</dbReference>
<gene>
    <name evidence="2" type="ORF">GC106_31300</name>
</gene>
<reference evidence="2 3" key="1">
    <citation type="submission" date="2020-01" db="EMBL/GenBank/DDBJ databases">
        <title>Kibdelosporangium persica a novel Actinomycetes from a hot desert in Iran.</title>
        <authorList>
            <person name="Safaei N."/>
            <person name="Zaburannyi N."/>
            <person name="Mueller R."/>
            <person name="Wink J."/>
        </authorList>
    </citation>
    <scope>NUCLEOTIDE SEQUENCE [LARGE SCALE GENOMIC DNA]</scope>
    <source>
        <strain evidence="2 3">4NS15</strain>
    </source>
</reference>
<dbReference type="Proteomes" id="UP000763557">
    <property type="component" value="Unassembled WGS sequence"/>
</dbReference>
<accession>A0ABX2F3Z8</accession>
<dbReference type="InterPro" id="IPR010982">
    <property type="entry name" value="Lambda_DNA-bd_dom_sf"/>
</dbReference>
<comment type="caution">
    <text evidence="2">The sequence shown here is derived from an EMBL/GenBank/DDBJ whole genome shotgun (WGS) entry which is preliminary data.</text>
</comment>
<dbReference type="InterPro" id="IPR001387">
    <property type="entry name" value="Cro/C1-type_HTH"/>
</dbReference>
<dbReference type="CDD" id="cd00093">
    <property type="entry name" value="HTH_XRE"/>
    <property type="match status" value="1"/>
</dbReference>
<evidence type="ECO:0000313" key="3">
    <source>
        <dbReference type="Proteomes" id="UP000763557"/>
    </source>
</evidence>
<dbReference type="PROSITE" id="PS50943">
    <property type="entry name" value="HTH_CROC1"/>
    <property type="match status" value="1"/>
</dbReference>
<feature type="domain" description="HTH cro/C1-type" evidence="1">
    <location>
        <begin position="1"/>
        <end position="49"/>
    </location>
</feature>
<evidence type="ECO:0000313" key="2">
    <source>
        <dbReference type="EMBL" id="NRN65913.1"/>
    </source>
</evidence>
<dbReference type="Pfam" id="PF19054">
    <property type="entry name" value="DUF5753"/>
    <property type="match status" value="1"/>
</dbReference>
<protein>
    <submittedName>
        <fullName evidence="2">Transcriptional regulator</fullName>
    </submittedName>
</protein>
<sequence length="272" mass="30454">MTQKEVADALEWSTSKIIRIETGGVGISKTDLIALLRHYGVEEQRVDELVEVARISRQSAWWDQYRDRFTPEFIRFIGYEQSAKLIRTFAALTIPGVLQTRAYATAILESFNTPVDRISLNVDVRLKRQELLDQADPPELFFILDEAVVRRWVGGPEVMREQLLKLKELNNHPHVSIQIARFDIGAYLGMKGSFGVLEFPQDQDYVVLVEHAHGDELIQNNPERASGFVATFFDLEALASPKSETDSILDEILATIPGGKPAKKGAAATTGS</sequence>
<dbReference type="SUPFAM" id="SSF47413">
    <property type="entry name" value="lambda repressor-like DNA-binding domains"/>
    <property type="match status" value="1"/>
</dbReference>
<organism evidence="2 3">
    <name type="scientific">Kibdelosporangium persicum</name>
    <dbReference type="NCBI Taxonomy" id="2698649"/>
    <lineage>
        <taxon>Bacteria</taxon>
        <taxon>Bacillati</taxon>
        <taxon>Actinomycetota</taxon>
        <taxon>Actinomycetes</taxon>
        <taxon>Pseudonocardiales</taxon>
        <taxon>Pseudonocardiaceae</taxon>
        <taxon>Kibdelosporangium</taxon>
    </lineage>
</organism>